<evidence type="ECO:0000259" key="5">
    <source>
        <dbReference type="Pfam" id="PF14215"/>
    </source>
</evidence>
<evidence type="ECO:0000256" key="1">
    <source>
        <dbReference type="ARBA" id="ARBA00023015"/>
    </source>
</evidence>
<accession>A0A5B7CF30</accession>
<reference evidence="6" key="1">
    <citation type="submission" date="2019-08" db="EMBL/GenBank/DDBJ databases">
        <title>Reference gene set and small RNA set construction with multiple tissues from Davidia involucrata Baill.</title>
        <authorList>
            <person name="Yang H."/>
            <person name="Zhou C."/>
            <person name="Li G."/>
            <person name="Wang J."/>
            <person name="Gao P."/>
            <person name="Wang M."/>
            <person name="Wang R."/>
            <person name="Zhao Y."/>
        </authorList>
    </citation>
    <scope>NUCLEOTIDE SEQUENCE</scope>
    <source>
        <tissue evidence="6">Mixed with DoveR01_LX</tissue>
    </source>
</reference>
<dbReference type="Pfam" id="PF14215">
    <property type="entry name" value="bHLH-MYC_N"/>
    <property type="match status" value="1"/>
</dbReference>
<keyword evidence="3 4" id="KW-0539">Nucleus</keyword>
<keyword evidence="1 4" id="KW-0805">Transcription regulation</keyword>
<sequence>MGEKSWLNEDDKAMVEAVLGTEPFEFLVSLASGNVLSEFVSSARDLSVQQGLCKIVEGSDWTYAIFWQVSGSKSGRSALIWGDGHCREPKGSEVEDRNCSGDQKLEEGDLKKRVLLKLHACFGRSEEDNYAANLDLVSDVDMFYLTSMYHSFPFDKPSSPAQSFNSGRSIWVSDTKSCLEHYQSRSYLAKSAQFRTLVFVPVKSGVVEIGSVKSVPEEQNMIQMVKTIFGGSDSVRHVLSV</sequence>
<protein>
    <recommendedName>
        <fullName evidence="4">Transcription factor</fullName>
        <shortName evidence="4">bHLH transcription factor</shortName>
    </recommendedName>
    <alternativeName>
        <fullName evidence="4">Basic helix-loop-helix protein</fullName>
    </alternativeName>
</protein>
<proteinExistence type="predicted"/>
<evidence type="ECO:0000256" key="2">
    <source>
        <dbReference type="ARBA" id="ARBA00023163"/>
    </source>
</evidence>
<dbReference type="GO" id="GO:0000976">
    <property type="term" value="F:transcription cis-regulatory region binding"/>
    <property type="evidence" value="ECO:0007669"/>
    <property type="project" value="TreeGrafter"/>
</dbReference>
<dbReference type="EMBL" id="GHES01048432">
    <property type="protein sequence ID" value="MPA78991.1"/>
    <property type="molecule type" value="Transcribed_RNA"/>
</dbReference>
<dbReference type="AlphaFoldDB" id="A0A5B7CF30"/>
<organism evidence="6">
    <name type="scientific">Davidia involucrata</name>
    <name type="common">Dove tree</name>
    <dbReference type="NCBI Taxonomy" id="16924"/>
    <lineage>
        <taxon>Eukaryota</taxon>
        <taxon>Viridiplantae</taxon>
        <taxon>Streptophyta</taxon>
        <taxon>Embryophyta</taxon>
        <taxon>Tracheophyta</taxon>
        <taxon>Spermatophyta</taxon>
        <taxon>Magnoliopsida</taxon>
        <taxon>eudicotyledons</taxon>
        <taxon>Gunneridae</taxon>
        <taxon>Pentapetalae</taxon>
        <taxon>asterids</taxon>
        <taxon>Cornales</taxon>
        <taxon>Nyssaceae</taxon>
        <taxon>Davidia</taxon>
    </lineage>
</organism>
<dbReference type="PANTHER" id="PTHR11514:SF53">
    <property type="entry name" value="TRANSCRIPTION FACTOR BHLH3"/>
    <property type="match status" value="1"/>
</dbReference>
<dbReference type="GO" id="GO:0005634">
    <property type="term" value="C:nucleus"/>
    <property type="evidence" value="ECO:0007669"/>
    <property type="project" value="UniProtKB-SubCell"/>
</dbReference>
<name>A0A5B7CF30_DAVIN</name>
<dbReference type="PANTHER" id="PTHR11514">
    <property type="entry name" value="MYC"/>
    <property type="match status" value="1"/>
</dbReference>
<dbReference type="GO" id="GO:0003700">
    <property type="term" value="F:DNA-binding transcription factor activity"/>
    <property type="evidence" value="ECO:0007669"/>
    <property type="project" value="InterPro"/>
</dbReference>
<keyword evidence="2 4" id="KW-0804">Transcription</keyword>
<dbReference type="InterPro" id="IPR045084">
    <property type="entry name" value="AIB/MYC-like"/>
</dbReference>
<evidence type="ECO:0000313" key="6">
    <source>
        <dbReference type="EMBL" id="MPA78991.1"/>
    </source>
</evidence>
<evidence type="ECO:0000256" key="4">
    <source>
        <dbReference type="RuleBase" id="RU369104"/>
    </source>
</evidence>
<comment type="subcellular location">
    <subcellularLocation>
        <location evidence="4">Nucleus</location>
    </subcellularLocation>
</comment>
<evidence type="ECO:0000256" key="3">
    <source>
        <dbReference type="ARBA" id="ARBA00023242"/>
    </source>
</evidence>
<dbReference type="InterPro" id="IPR025610">
    <property type="entry name" value="MYC/MYB_N"/>
</dbReference>
<gene>
    <name evidence="6" type="ORF">Din_048432</name>
</gene>
<feature type="domain" description="Transcription factor MYC/MYB N-terminal" evidence="5">
    <location>
        <begin position="49"/>
        <end position="229"/>
    </location>
</feature>